<dbReference type="Pfam" id="PF03401">
    <property type="entry name" value="TctC"/>
    <property type="match status" value="1"/>
</dbReference>
<reference evidence="3 4" key="1">
    <citation type="journal article" date="2013" name="Int. J. Syst. Evol. Microbiol.">
        <title>Hoeflea suaedae sp. nov., an endophytic bacterium isolated from the root of the halophyte Suaeda maritima.</title>
        <authorList>
            <person name="Chung E.J."/>
            <person name="Park J.A."/>
            <person name="Pramanik P."/>
            <person name="Bibi F."/>
            <person name="Jeon C.O."/>
            <person name="Chung Y.R."/>
        </authorList>
    </citation>
    <scope>NUCLEOTIDE SEQUENCE [LARGE SCALE GENOMIC DNA]</scope>
    <source>
        <strain evidence="3 4">YC6898</strain>
    </source>
</reference>
<feature type="signal peptide" evidence="2">
    <location>
        <begin position="1"/>
        <end position="28"/>
    </location>
</feature>
<gene>
    <name evidence="3" type="ORF">E2A64_12380</name>
</gene>
<keyword evidence="2" id="KW-0732">Signal</keyword>
<dbReference type="InterPro" id="IPR042100">
    <property type="entry name" value="Bug_dom1"/>
</dbReference>
<dbReference type="SUPFAM" id="SSF53850">
    <property type="entry name" value="Periplasmic binding protein-like II"/>
    <property type="match status" value="1"/>
</dbReference>
<dbReference type="PANTHER" id="PTHR42928:SF5">
    <property type="entry name" value="BLR1237 PROTEIN"/>
    <property type="match status" value="1"/>
</dbReference>
<evidence type="ECO:0000313" key="3">
    <source>
        <dbReference type="EMBL" id="TDH36088.1"/>
    </source>
</evidence>
<name>A0A4R5PL82_9HYPH</name>
<dbReference type="Gene3D" id="3.40.190.10">
    <property type="entry name" value="Periplasmic binding protein-like II"/>
    <property type="match status" value="1"/>
</dbReference>
<comment type="caution">
    <text evidence="3">The sequence shown here is derived from an EMBL/GenBank/DDBJ whole genome shotgun (WGS) entry which is preliminary data.</text>
</comment>
<dbReference type="PIRSF" id="PIRSF017082">
    <property type="entry name" value="YflP"/>
    <property type="match status" value="1"/>
</dbReference>
<dbReference type="Gene3D" id="3.40.190.150">
    <property type="entry name" value="Bordetella uptake gene, domain 1"/>
    <property type="match status" value="1"/>
</dbReference>
<proteinExistence type="inferred from homology"/>
<sequence length="325" mass="34094">MTNTSFGIRASLLGATMLAAASAYPAHAQDFPSEPIRIVIGFAAGGSTDTNTRALANAAEQVCDADIVISNQPGGSGVLALETVRNSEADGYTMATTPTEISALKHLGLSDVTHEDFKAVMRFIFDPHGFFVRSGSDYKSMDDVINAAKNGTKIRIATSGPASPYAVTFQDVARAAGVSGQFVNIPYQGDALAIPAALSGEVDLIVTNASNVVGQVKSGDFVPLGVATDERIDVMPDAPTLKEVGIEVTGGSIYGLAAPKDTPEDRVAALNDCFKKAFDSESFQSFIAKTGVNPAYLGAEDFDAYLTDEYTRYGELLKTLGLAKN</sequence>
<dbReference type="CDD" id="cd07012">
    <property type="entry name" value="PBP2_Bug_TTT"/>
    <property type="match status" value="1"/>
</dbReference>
<dbReference type="EMBL" id="SMSI01000002">
    <property type="protein sequence ID" value="TDH36088.1"/>
    <property type="molecule type" value="Genomic_DNA"/>
</dbReference>
<accession>A0A4R5PL82</accession>
<evidence type="ECO:0000256" key="1">
    <source>
        <dbReference type="ARBA" id="ARBA00006987"/>
    </source>
</evidence>
<feature type="chain" id="PRO_5020623822" evidence="2">
    <location>
        <begin position="29"/>
        <end position="325"/>
    </location>
</feature>
<evidence type="ECO:0000256" key="2">
    <source>
        <dbReference type="SAM" id="SignalP"/>
    </source>
</evidence>
<dbReference type="Proteomes" id="UP000295131">
    <property type="component" value="Unassembled WGS sequence"/>
</dbReference>
<evidence type="ECO:0000313" key="4">
    <source>
        <dbReference type="Proteomes" id="UP000295131"/>
    </source>
</evidence>
<protein>
    <submittedName>
        <fullName evidence="3">Tripartite tricarboxylate transporter substrate binding protein</fullName>
    </submittedName>
</protein>
<comment type="similarity">
    <text evidence="1">Belongs to the UPF0065 (bug) family.</text>
</comment>
<keyword evidence="4" id="KW-1185">Reference proteome</keyword>
<dbReference type="RefSeq" id="WP_133284788.1">
    <property type="nucleotide sequence ID" value="NZ_SMSI01000002.1"/>
</dbReference>
<dbReference type="InterPro" id="IPR005064">
    <property type="entry name" value="BUG"/>
</dbReference>
<dbReference type="PANTHER" id="PTHR42928">
    <property type="entry name" value="TRICARBOXYLATE-BINDING PROTEIN"/>
    <property type="match status" value="1"/>
</dbReference>
<dbReference type="OrthoDB" id="7243230at2"/>
<dbReference type="AlphaFoldDB" id="A0A4R5PL82"/>
<organism evidence="3 4">
    <name type="scientific">Pseudohoeflea suaedae</name>
    <dbReference type="NCBI Taxonomy" id="877384"/>
    <lineage>
        <taxon>Bacteria</taxon>
        <taxon>Pseudomonadati</taxon>
        <taxon>Pseudomonadota</taxon>
        <taxon>Alphaproteobacteria</taxon>
        <taxon>Hyphomicrobiales</taxon>
        <taxon>Rhizobiaceae</taxon>
        <taxon>Pseudohoeflea</taxon>
    </lineage>
</organism>